<dbReference type="InterPro" id="IPR006059">
    <property type="entry name" value="SBP"/>
</dbReference>
<evidence type="ECO:0000313" key="3">
    <source>
        <dbReference type="EMBL" id="HIR88756.1"/>
    </source>
</evidence>
<organism evidence="3 4">
    <name type="scientific">Candidatus Fimimorpha faecalis</name>
    <dbReference type="NCBI Taxonomy" id="2840824"/>
    <lineage>
        <taxon>Bacteria</taxon>
        <taxon>Bacillati</taxon>
        <taxon>Bacillota</taxon>
        <taxon>Clostridia</taxon>
        <taxon>Eubacteriales</taxon>
        <taxon>Candidatus Fimimorpha</taxon>
    </lineage>
</organism>
<dbReference type="Pfam" id="PF01547">
    <property type="entry name" value="SBP_bac_1"/>
    <property type="match status" value="1"/>
</dbReference>
<dbReference type="InterPro" id="IPR050490">
    <property type="entry name" value="Bact_solute-bd_prot1"/>
</dbReference>
<dbReference type="PANTHER" id="PTHR43649">
    <property type="entry name" value="ARABINOSE-BINDING PROTEIN-RELATED"/>
    <property type="match status" value="1"/>
</dbReference>
<protein>
    <submittedName>
        <fullName evidence="3">Carbohydrate ABC transporter substrate-binding protein</fullName>
    </submittedName>
</protein>
<accession>A0A9D1JDR4</accession>
<dbReference type="PANTHER" id="PTHR43649:SF12">
    <property type="entry name" value="DIACETYLCHITOBIOSE BINDING PROTEIN DASA"/>
    <property type="match status" value="1"/>
</dbReference>
<keyword evidence="2" id="KW-0732">Signal</keyword>
<name>A0A9D1JDR4_9FIRM</name>
<dbReference type="PROSITE" id="PS51257">
    <property type="entry name" value="PROKAR_LIPOPROTEIN"/>
    <property type="match status" value="1"/>
</dbReference>
<evidence type="ECO:0000256" key="2">
    <source>
        <dbReference type="SAM" id="SignalP"/>
    </source>
</evidence>
<feature type="signal peptide" evidence="2">
    <location>
        <begin position="1"/>
        <end position="27"/>
    </location>
</feature>
<dbReference type="AlphaFoldDB" id="A0A9D1JDR4"/>
<comment type="caution">
    <text evidence="3">The sequence shown here is derived from an EMBL/GenBank/DDBJ whole genome shotgun (WGS) entry which is preliminary data.</text>
</comment>
<evidence type="ECO:0000313" key="4">
    <source>
        <dbReference type="Proteomes" id="UP000824201"/>
    </source>
</evidence>
<dbReference type="Gene3D" id="3.40.190.10">
    <property type="entry name" value="Periplasmic binding protein-like II"/>
    <property type="match status" value="2"/>
</dbReference>
<gene>
    <name evidence="3" type="ORF">IAC96_07385</name>
</gene>
<feature type="chain" id="PRO_5038669203" evidence="2">
    <location>
        <begin position="28"/>
        <end position="458"/>
    </location>
</feature>
<feature type="region of interest" description="Disordered" evidence="1">
    <location>
        <begin position="23"/>
        <end position="70"/>
    </location>
</feature>
<dbReference type="EMBL" id="DVHN01000089">
    <property type="protein sequence ID" value="HIR88756.1"/>
    <property type="molecule type" value="Genomic_DNA"/>
</dbReference>
<proteinExistence type="predicted"/>
<dbReference type="SUPFAM" id="SSF53850">
    <property type="entry name" value="Periplasmic binding protein-like II"/>
    <property type="match status" value="1"/>
</dbReference>
<feature type="compositionally biased region" description="Basic and acidic residues" evidence="1">
    <location>
        <begin position="38"/>
        <end position="60"/>
    </location>
</feature>
<sequence length="458" mass="51199">MRKRLLCIIMSALMMAAMFSGCGSSDADETTKGTTKAVETEKEKTTEEKNTKTETDKETETDSDSDDEEKKYAKADGDLIYWSMWNSDDPQAKAIQKVIDAYEEASGNTVKVKWKGSDIKKTLQDQLDTGKGIDLFDEDYYRVARSYADSCLDLTDMAEEADYESKSRKVIVDALIEEAGSLKGIPYQSYTSGIFYNKAIFEEAGIEKEPKTWEEFLDICEKIKEAGYSPLALDDKYVLYNYGYHLARHIGQDKVKELCKKGGWKDSEEALKAAEDMAYLVEKGYIDGNKPGTYPASENTIGYNETAMIVMTSAVPNRIQKNTEAEIEWGMFNYPTVEDGKDKQTVANIGGRAFAISKDSKNAEAAFDLIMMITTGEYDQEIALASDSIPADPTNKEWPEILPCKKELEGLTGTYEGNMGLNTNSDFKNVLKDLLLELFEGKLSPKKFISEADASFKD</sequence>
<reference evidence="3" key="1">
    <citation type="submission" date="2020-10" db="EMBL/GenBank/DDBJ databases">
        <authorList>
            <person name="Gilroy R."/>
        </authorList>
    </citation>
    <scope>NUCLEOTIDE SEQUENCE</scope>
    <source>
        <strain evidence="3">ChiW13-3771</strain>
    </source>
</reference>
<dbReference type="Proteomes" id="UP000824201">
    <property type="component" value="Unassembled WGS sequence"/>
</dbReference>
<evidence type="ECO:0000256" key="1">
    <source>
        <dbReference type="SAM" id="MobiDB-lite"/>
    </source>
</evidence>
<reference evidence="3" key="2">
    <citation type="journal article" date="2021" name="PeerJ">
        <title>Extensive microbial diversity within the chicken gut microbiome revealed by metagenomics and culture.</title>
        <authorList>
            <person name="Gilroy R."/>
            <person name="Ravi A."/>
            <person name="Getino M."/>
            <person name="Pursley I."/>
            <person name="Horton D.L."/>
            <person name="Alikhan N.F."/>
            <person name="Baker D."/>
            <person name="Gharbi K."/>
            <person name="Hall N."/>
            <person name="Watson M."/>
            <person name="Adriaenssens E.M."/>
            <person name="Foster-Nyarko E."/>
            <person name="Jarju S."/>
            <person name="Secka A."/>
            <person name="Antonio M."/>
            <person name="Oren A."/>
            <person name="Chaudhuri R.R."/>
            <person name="La Ragione R."/>
            <person name="Hildebrand F."/>
            <person name="Pallen M.J."/>
        </authorList>
    </citation>
    <scope>NUCLEOTIDE SEQUENCE</scope>
    <source>
        <strain evidence="3">ChiW13-3771</strain>
    </source>
</reference>